<feature type="non-terminal residue" evidence="1">
    <location>
        <position position="76"/>
    </location>
</feature>
<dbReference type="EMBL" id="HADW01007968">
    <property type="protein sequence ID" value="SBP09368.1"/>
    <property type="molecule type" value="Transcribed_RNA"/>
</dbReference>
<organism evidence="1">
    <name type="scientific">Iconisemion striatum</name>
    <dbReference type="NCBI Taxonomy" id="60296"/>
    <lineage>
        <taxon>Eukaryota</taxon>
        <taxon>Metazoa</taxon>
        <taxon>Chordata</taxon>
        <taxon>Craniata</taxon>
        <taxon>Vertebrata</taxon>
        <taxon>Euteleostomi</taxon>
        <taxon>Actinopterygii</taxon>
        <taxon>Neopterygii</taxon>
        <taxon>Teleostei</taxon>
        <taxon>Neoteleostei</taxon>
        <taxon>Acanthomorphata</taxon>
        <taxon>Ovalentaria</taxon>
        <taxon>Atherinomorphae</taxon>
        <taxon>Cyprinodontiformes</taxon>
        <taxon>Nothobranchiidae</taxon>
        <taxon>Iconisemion</taxon>
    </lineage>
</organism>
<name>A0A1A7WUF3_9TELE</name>
<gene>
    <name evidence="1" type="primary">Nfu_g_1_005744</name>
</gene>
<feature type="non-terminal residue" evidence="1">
    <location>
        <position position="1"/>
    </location>
</feature>
<proteinExistence type="predicted"/>
<reference evidence="1" key="2">
    <citation type="submission" date="2016-06" db="EMBL/GenBank/DDBJ databases">
        <title>The genome of a short-lived fish provides insights into sex chromosome evolution and the genetic control of aging.</title>
        <authorList>
            <person name="Reichwald K."/>
            <person name="Felder M."/>
            <person name="Petzold A."/>
            <person name="Koch P."/>
            <person name="Groth M."/>
            <person name="Platzer M."/>
        </authorList>
    </citation>
    <scope>NUCLEOTIDE SEQUENCE</scope>
    <source>
        <tissue evidence="1">Brain</tissue>
    </source>
</reference>
<evidence type="ECO:0000313" key="1">
    <source>
        <dbReference type="EMBL" id="SBP09368.1"/>
    </source>
</evidence>
<sequence>NVRTCWHLQQEQNQYEYTKVFKKSHKEVTDYGHIYNLVSLAWGEWGWPGCVYRSSDVSKNMGTFTKEVWKSLWCPS</sequence>
<reference evidence="1" key="1">
    <citation type="submission" date="2016-05" db="EMBL/GenBank/DDBJ databases">
        <authorList>
            <person name="Lavstsen T."/>
            <person name="Jespersen J.S."/>
        </authorList>
    </citation>
    <scope>NUCLEOTIDE SEQUENCE</scope>
    <source>
        <tissue evidence="1">Brain</tissue>
    </source>
</reference>
<accession>A0A1A7WUF3</accession>
<dbReference type="AlphaFoldDB" id="A0A1A7WUF3"/>
<protein>
    <submittedName>
        <fullName evidence="1">Uncharacterized protein</fullName>
    </submittedName>
</protein>